<dbReference type="AlphaFoldDB" id="A0A261S055"/>
<name>A0A261S055_9BORD</name>
<reference evidence="3" key="1">
    <citation type="submission" date="2017-05" db="EMBL/GenBank/DDBJ databases">
        <title>Complete and WGS of Bordetella genogroups.</title>
        <authorList>
            <person name="Spilker T."/>
            <person name="Lipuma J."/>
        </authorList>
    </citation>
    <scope>NUCLEOTIDE SEQUENCE [LARGE SCALE GENOMIC DNA]</scope>
    <source>
        <strain evidence="3">AU16122</strain>
    </source>
</reference>
<sequence>MNKRPSPATLPQDHAETPRGTSLNARVFPPSTPVDVPRLPPRKTKTGETDAGHAPVETDTEHNWADNTQPAPYKKKARTSIF</sequence>
<evidence type="ECO:0000256" key="1">
    <source>
        <dbReference type="SAM" id="MobiDB-lite"/>
    </source>
</evidence>
<keyword evidence="3" id="KW-1185">Reference proteome</keyword>
<feature type="compositionally biased region" description="Basic residues" evidence="1">
    <location>
        <begin position="73"/>
        <end position="82"/>
    </location>
</feature>
<evidence type="ECO:0000313" key="3">
    <source>
        <dbReference type="Proteomes" id="UP000216020"/>
    </source>
</evidence>
<organism evidence="2 3">
    <name type="scientific">Bordetella genomosp. 10</name>
    <dbReference type="NCBI Taxonomy" id="1416804"/>
    <lineage>
        <taxon>Bacteria</taxon>
        <taxon>Pseudomonadati</taxon>
        <taxon>Pseudomonadota</taxon>
        <taxon>Betaproteobacteria</taxon>
        <taxon>Burkholderiales</taxon>
        <taxon>Alcaligenaceae</taxon>
        <taxon>Bordetella</taxon>
    </lineage>
</organism>
<feature type="region of interest" description="Disordered" evidence="1">
    <location>
        <begin position="1"/>
        <end position="82"/>
    </location>
</feature>
<gene>
    <name evidence="2" type="ORF">CAL29_19050</name>
</gene>
<dbReference type="EMBL" id="NEVM01000005">
    <property type="protein sequence ID" value="OZI30160.1"/>
    <property type="molecule type" value="Genomic_DNA"/>
</dbReference>
<evidence type="ECO:0000313" key="2">
    <source>
        <dbReference type="EMBL" id="OZI30160.1"/>
    </source>
</evidence>
<accession>A0A261S055</accession>
<dbReference type="Proteomes" id="UP000216020">
    <property type="component" value="Unassembled WGS sequence"/>
</dbReference>
<dbReference type="RefSeq" id="WP_094854597.1">
    <property type="nucleotide sequence ID" value="NZ_NEVM01000005.1"/>
</dbReference>
<dbReference type="OrthoDB" id="8637484at2"/>
<comment type="caution">
    <text evidence="2">The sequence shown here is derived from an EMBL/GenBank/DDBJ whole genome shotgun (WGS) entry which is preliminary data.</text>
</comment>
<proteinExistence type="predicted"/>
<protein>
    <submittedName>
        <fullName evidence="2">Uncharacterized protein</fullName>
    </submittedName>
</protein>